<protein>
    <submittedName>
        <fullName evidence="2">Uncharacterized protein</fullName>
    </submittedName>
</protein>
<dbReference type="EMBL" id="DF142854">
    <property type="protein sequence ID" value="GAA47804.1"/>
    <property type="molecule type" value="Genomic_DNA"/>
</dbReference>
<proteinExistence type="predicted"/>
<name>G7Y4B8_CLOSI</name>
<gene>
    <name evidence="2" type="ORF">CLF_100822</name>
</gene>
<accession>G7Y4B8</accession>
<reference evidence="2" key="1">
    <citation type="journal article" date="2011" name="Genome Biol.">
        <title>The draft genome of the carcinogenic human liver fluke Clonorchis sinensis.</title>
        <authorList>
            <person name="Wang X."/>
            <person name="Chen W."/>
            <person name="Huang Y."/>
            <person name="Sun J."/>
            <person name="Men J."/>
            <person name="Liu H."/>
            <person name="Luo F."/>
            <person name="Guo L."/>
            <person name="Lv X."/>
            <person name="Deng C."/>
            <person name="Zhou C."/>
            <person name="Fan Y."/>
            <person name="Li X."/>
            <person name="Huang L."/>
            <person name="Hu Y."/>
            <person name="Liang C."/>
            <person name="Hu X."/>
            <person name="Xu J."/>
            <person name="Yu X."/>
        </authorList>
    </citation>
    <scope>NUCLEOTIDE SEQUENCE [LARGE SCALE GENOMIC DNA]</scope>
    <source>
        <strain evidence="2">Henan</strain>
    </source>
</reference>
<dbReference type="AlphaFoldDB" id="G7Y4B8"/>
<organism evidence="2 3">
    <name type="scientific">Clonorchis sinensis</name>
    <name type="common">Chinese liver fluke</name>
    <dbReference type="NCBI Taxonomy" id="79923"/>
    <lineage>
        <taxon>Eukaryota</taxon>
        <taxon>Metazoa</taxon>
        <taxon>Spiralia</taxon>
        <taxon>Lophotrochozoa</taxon>
        <taxon>Platyhelminthes</taxon>
        <taxon>Trematoda</taxon>
        <taxon>Digenea</taxon>
        <taxon>Opisthorchiida</taxon>
        <taxon>Opisthorchiata</taxon>
        <taxon>Opisthorchiidae</taxon>
        <taxon>Clonorchis</taxon>
    </lineage>
</organism>
<evidence type="ECO:0000313" key="3">
    <source>
        <dbReference type="Proteomes" id="UP000008909"/>
    </source>
</evidence>
<evidence type="ECO:0000256" key="1">
    <source>
        <dbReference type="SAM" id="MobiDB-lite"/>
    </source>
</evidence>
<evidence type="ECO:0000313" key="2">
    <source>
        <dbReference type="EMBL" id="GAA47804.1"/>
    </source>
</evidence>
<sequence>MGPMQNTVTVHAYSISCRYRQPNVTTVPNGKTNCVTDSLLAVTLIRRFKSWGNMNLVDEIILDVHALTGKWSFLSAGKRDTFNLFTVKLLIFYCTVSTAVHSVTEKSLAFLFKSRSLRTSLDCAETADVTFFNSNDLRPATEITLSSNGKHMVTILDLDDLFSHRRHVDQVEFNTRNQSVNDIPAISNTSASFVDDLMESEQNVISEEHTINEEPEVSNLRRSERLRSRPPLN</sequence>
<keyword evidence="3" id="KW-1185">Reference proteome</keyword>
<feature type="region of interest" description="Disordered" evidence="1">
    <location>
        <begin position="212"/>
        <end position="233"/>
    </location>
</feature>
<dbReference type="Proteomes" id="UP000008909">
    <property type="component" value="Unassembled WGS sequence"/>
</dbReference>
<reference key="2">
    <citation type="submission" date="2011-10" db="EMBL/GenBank/DDBJ databases">
        <title>The genome and transcriptome sequence of Clonorchis sinensis provide insights into the carcinogenic liver fluke.</title>
        <authorList>
            <person name="Wang X."/>
            <person name="Huang Y."/>
            <person name="Chen W."/>
            <person name="Liu H."/>
            <person name="Guo L."/>
            <person name="Chen Y."/>
            <person name="Luo F."/>
            <person name="Zhou W."/>
            <person name="Sun J."/>
            <person name="Mao Q."/>
            <person name="Liang P."/>
            <person name="Zhou C."/>
            <person name="Tian Y."/>
            <person name="Men J."/>
            <person name="Lv X."/>
            <person name="Huang L."/>
            <person name="Zhou J."/>
            <person name="Hu Y."/>
            <person name="Li R."/>
            <person name="Zhang F."/>
            <person name="Lei H."/>
            <person name="Li X."/>
            <person name="Hu X."/>
            <person name="Liang C."/>
            <person name="Xu J."/>
            <person name="Wu Z."/>
            <person name="Yu X."/>
        </authorList>
    </citation>
    <scope>NUCLEOTIDE SEQUENCE</scope>
    <source>
        <strain>Henan</strain>
    </source>
</reference>